<proteinExistence type="predicted"/>
<keyword evidence="6" id="KW-1185">Reference proteome</keyword>
<feature type="domain" description="Helicase ATP-binding" evidence="4">
    <location>
        <begin position="179"/>
        <end position="337"/>
    </location>
</feature>
<dbReference type="VEuPathDB" id="VectorBase:RSAN_053791"/>
<dbReference type="Gene3D" id="3.40.50.300">
    <property type="entry name" value="P-loop containing nucleotide triphosphate hydrolases"/>
    <property type="match status" value="1"/>
</dbReference>
<evidence type="ECO:0000256" key="2">
    <source>
        <dbReference type="ARBA" id="ARBA00022806"/>
    </source>
</evidence>
<keyword evidence="1" id="KW-0378">Hydrolase</keyword>
<reference evidence="5" key="1">
    <citation type="journal article" date="2020" name="Cell">
        <title>Large-Scale Comparative Analyses of Tick Genomes Elucidate Their Genetic Diversity and Vector Capacities.</title>
        <authorList>
            <consortium name="Tick Genome and Microbiome Consortium (TIGMIC)"/>
            <person name="Jia N."/>
            <person name="Wang J."/>
            <person name="Shi W."/>
            <person name="Du L."/>
            <person name="Sun Y."/>
            <person name="Zhan W."/>
            <person name="Jiang J.F."/>
            <person name="Wang Q."/>
            <person name="Zhang B."/>
            <person name="Ji P."/>
            <person name="Bell-Sakyi L."/>
            <person name="Cui X.M."/>
            <person name="Yuan T.T."/>
            <person name="Jiang B.G."/>
            <person name="Yang W.F."/>
            <person name="Lam T.T."/>
            <person name="Chang Q.C."/>
            <person name="Ding S.J."/>
            <person name="Wang X.J."/>
            <person name="Zhu J.G."/>
            <person name="Ruan X.D."/>
            <person name="Zhao L."/>
            <person name="Wei J.T."/>
            <person name="Ye R.Z."/>
            <person name="Que T.C."/>
            <person name="Du C.H."/>
            <person name="Zhou Y.H."/>
            <person name="Cheng J.X."/>
            <person name="Dai P.F."/>
            <person name="Guo W.B."/>
            <person name="Han X.H."/>
            <person name="Huang E.J."/>
            <person name="Li L.F."/>
            <person name="Wei W."/>
            <person name="Gao Y.C."/>
            <person name="Liu J.Z."/>
            <person name="Shao H.Z."/>
            <person name="Wang X."/>
            <person name="Wang C.C."/>
            <person name="Yang T.C."/>
            <person name="Huo Q.B."/>
            <person name="Li W."/>
            <person name="Chen H.Y."/>
            <person name="Chen S.E."/>
            <person name="Zhou L.G."/>
            <person name="Ni X.B."/>
            <person name="Tian J.H."/>
            <person name="Sheng Y."/>
            <person name="Liu T."/>
            <person name="Pan Y.S."/>
            <person name="Xia L.Y."/>
            <person name="Li J."/>
            <person name="Zhao F."/>
            <person name="Cao W.C."/>
        </authorList>
    </citation>
    <scope>NUCLEOTIDE SEQUENCE</scope>
    <source>
        <strain evidence="5">Rsan-2018</strain>
    </source>
</reference>
<evidence type="ECO:0000256" key="1">
    <source>
        <dbReference type="ARBA" id="ARBA00022801"/>
    </source>
</evidence>
<dbReference type="GO" id="GO:0003676">
    <property type="term" value="F:nucleic acid binding"/>
    <property type="evidence" value="ECO:0007669"/>
    <property type="project" value="InterPro"/>
</dbReference>
<reference evidence="5" key="2">
    <citation type="submission" date="2021-09" db="EMBL/GenBank/DDBJ databases">
        <authorList>
            <person name="Jia N."/>
            <person name="Wang J."/>
            <person name="Shi W."/>
            <person name="Du L."/>
            <person name="Sun Y."/>
            <person name="Zhan W."/>
            <person name="Jiang J."/>
            <person name="Wang Q."/>
            <person name="Zhang B."/>
            <person name="Ji P."/>
            <person name="Sakyi L.B."/>
            <person name="Cui X."/>
            <person name="Yuan T."/>
            <person name="Jiang B."/>
            <person name="Yang W."/>
            <person name="Lam T.T.-Y."/>
            <person name="Chang Q."/>
            <person name="Ding S."/>
            <person name="Wang X."/>
            <person name="Zhu J."/>
            <person name="Ruan X."/>
            <person name="Zhao L."/>
            <person name="Wei J."/>
            <person name="Que T."/>
            <person name="Du C."/>
            <person name="Cheng J."/>
            <person name="Dai P."/>
            <person name="Han X."/>
            <person name="Huang E."/>
            <person name="Gao Y."/>
            <person name="Liu J."/>
            <person name="Shao H."/>
            <person name="Ye R."/>
            <person name="Li L."/>
            <person name="Wei W."/>
            <person name="Wang X."/>
            <person name="Wang C."/>
            <person name="Huo Q."/>
            <person name="Li W."/>
            <person name="Guo W."/>
            <person name="Chen H."/>
            <person name="Chen S."/>
            <person name="Zhou L."/>
            <person name="Zhou L."/>
            <person name="Ni X."/>
            <person name="Tian J."/>
            <person name="Zhou Y."/>
            <person name="Sheng Y."/>
            <person name="Liu T."/>
            <person name="Pan Y."/>
            <person name="Xia L."/>
            <person name="Li J."/>
            <person name="Zhao F."/>
            <person name="Cao W."/>
        </authorList>
    </citation>
    <scope>NUCLEOTIDE SEQUENCE</scope>
    <source>
        <strain evidence="5">Rsan-2018</strain>
        <tissue evidence="5">Larvae</tissue>
    </source>
</reference>
<evidence type="ECO:0000313" key="6">
    <source>
        <dbReference type="Proteomes" id="UP000821837"/>
    </source>
</evidence>
<dbReference type="GO" id="GO:0016787">
    <property type="term" value="F:hydrolase activity"/>
    <property type="evidence" value="ECO:0007669"/>
    <property type="project" value="UniProtKB-KW"/>
</dbReference>
<dbReference type="AlphaFoldDB" id="A0A9D4PD49"/>
<dbReference type="GO" id="GO:0004386">
    <property type="term" value="F:helicase activity"/>
    <property type="evidence" value="ECO:0007669"/>
    <property type="project" value="UniProtKB-KW"/>
</dbReference>
<keyword evidence="2" id="KW-0547">Nucleotide-binding</keyword>
<dbReference type="Pfam" id="PF00270">
    <property type="entry name" value="DEAD"/>
    <property type="match status" value="1"/>
</dbReference>
<dbReference type="PROSITE" id="PS51192">
    <property type="entry name" value="HELICASE_ATP_BIND_1"/>
    <property type="match status" value="1"/>
</dbReference>
<dbReference type="Proteomes" id="UP000821837">
    <property type="component" value="Unassembled WGS sequence"/>
</dbReference>
<gene>
    <name evidence="5" type="ORF">HPB52_006894</name>
</gene>
<evidence type="ECO:0000259" key="4">
    <source>
        <dbReference type="PROSITE" id="PS51192"/>
    </source>
</evidence>
<protein>
    <recommendedName>
        <fullName evidence="4">Helicase ATP-binding domain-containing protein</fullName>
    </recommendedName>
</protein>
<dbReference type="PANTHER" id="PTHR47958">
    <property type="entry name" value="ATP-DEPENDENT RNA HELICASE DBP3"/>
    <property type="match status" value="1"/>
</dbReference>
<comment type="caution">
    <text evidence="5">The sequence shown here is derived from an EMBL/GenBank/DDBJ whole genome shotgun (WGS) entry which is preliminary data.</text>
</comment>
<dbReference type="InterPro" id="IPR011545">
    <property type="entry name" value="DEAD/DEAH_box_helicase_dom"/>
</dbReference>
<keyword evidence="2" id="KW-0347">Helicase</keyword>
<evidence type="ECO:0000313" key="5">
    <source>
        <dbReference type="EMBL" id="KAH7935395.1"/>
    </source>
</evidence>
<feature type="region of interest" description="Disordered" evidence="3">
    <location>
        <begin position="60"/>
        <end position="89"/>
    </location>
</feature>
<evidence type="ECO:0000256" key="3">
    <source>
        <dbReference type="SAM" id="MobiDB-lite"/>
    </source>
</evidence>
<sequence>MDLLWELDAALEAFVVQPMQAMLGALAIPGPPAFPIEEVDVMPQQPPAIAPAYQQAIGDSQLSASTMRRRRRRNDATTKSQRGVEKTPPTWDCVQLMPVEKNIYREHATTAQRPEADVNAYRLENDIDISGRGIPKPMLSVEEANLPACLTEWMRARNRSLTHIEAQCWPVALSGRDLKAVAYLVPAALHVLNQPPLQSSDGPIALVLTATREMARQVHQVACDIQECTKVGVALLSCHAPKDFQLEDLKKRPQICIATPARLLTFLKEGLLNLCRCTYVVLDGVDLMVDMMIEDQIHAVVEWIRPDHQTQVWLNSRTQKAHVLCEYLLEDYVLVSIAAQMDAADDVRFVVNYDCPKCSEAYARRLVHASHSRTQSGAVYTLFAHQERRHAADLVSILRDAKQPIPAELEELVKEASRDRISAADRRRKRPRL</sequence>
<dbReference type="GO" id="GO:0005524">
    <property type="term" value="F:ATP binding"/>
    <property type="evidence" value="ECO:0007669"/>
    <property type="project" value="InterPro"/>
</dbReference>
<dbReference type="SUPFAM" id="SSF52540">
    <property type="entry name" value="P-loop containing nucleoside triphosphate hydrolases"/>
    <property type="match status" value="1"/>
</dbReference>
<dbReference type="InterPro" id="IPR014001">
    <property type="entry name" value="Helicase_ATP-bd"/>
</dbReference>
<accession>A0A9D4PD49</accession>
<name>A0A9D4PD49_RHISA</name>
<dbReference type="EMBL" id="JABSTV010001255">
    <property type="protein sequence ID" value="KAH7935395.1"/>
    <property type="molecule type" value="Genomic_DNA"/>
</dbReference>
<dbReference type="InterPro" id="IPR027417">
    <property type="entry name" value="P-loop_NTPase"/>
</dbReference>
<keyword evidence="2" id="KW-0067">ATP-binding</keyword>
<organism evidence="5 6">
    <name type="scientific">Rhipicephalus sanguineus</name>
    <name type="common">Brown dog tick</name>
    <name type="synonym">Ixodes sanguineus</name>
    <dbReference type="NCBI Taxonomy" id="34632"/>
    <lineage>
        <taxon>Eukaryota</taxon>
        <taxon>Metazoa</taxon>
        <taxon>Ecdysozoa</taxon>
        <taxon>Arthropoda</taxon>
        <taxon>Chelicerata</taxon>
        <taxon>Arachnida</taxon>
        <taxon>Acari</taxon>
        <taxon>Parasitiformes</taxon>
        <taxon>Ixodida</taxon>
        <taxon>Ixodoidea</taxon>
        <taxon>Ixodidae</taxon>
        <taxon>Rhipicephalinae</taxon>
        <taxon>Rhipicephalus</taxon>
        <taxon>Rhipicephalus</taxon>
    </lineage>
</organism>
<dbReference type="SMART" id="SM00487">
    <property type="entry name" value="DEXDc"/>
    <property type="match status" value="1"/>
</dbReference>